<feature type="domain" description="DUF2229" evidence="1">
    <location>
        <begin position="4"/>
        <end position="228"/>
    </location>
</feature>
<dbReference type="Proteomes" id="UP000001572">
    <property type="component" value="Chromosome"/>
</dbReference>
<evidence type="ECO:0000313" key="3">
    <source>
        <dbReference type="Proteomes" id="UP000001572"/>
    </source>
</evidence>
<dbReference type="OrthoDB" id="9780120at2"/>
<dbReference type="Gene3D" id="3.40.50.11900">
    <property type="match status" value="1"/>
</dbReference>
<dbReference type="AlphaFoldDB" id="A6TMG0"/>
<dbReference type="RefSeq" id="WP_012062419.1">
    <property type="nucleotide sequence ID" value="NC_009633.1"/>
</dbReference>
<gene>
    <name evidence="2" type="ordered locus">Amet_1169</name>
</gene>
<dbReference type="eggNOG" id="COG3580">
    <property type="taxonomic scope" value="Bacteria"/>
</dbReference>
<protein>
    <recommendedName>
        <fullName evidence="1">DUF2229 domain-containing protein</fullName>
    </recommendedName>
</protein>
<evidence type="ECO:0000313" key="2">
    <source>
        <dbReference type="EMBL" id="ABR47378.1"/>
    </source>
</evidence>
<dbReference type="KEGG" id="amt:Amet_1169"/>
<dbReference type="HOGENOM" id="CLU_079876_0_0_9"/>
<keyword evidence="3" id="KW-1185">Reference proteome</keyword>
<reference evidence="3" key="1">
    <citation type="journal article" date="2016" name="Genome Announc.">
        <title>Complete genome sequence of Alkaliphilus metalliredigens strain QYMF, an alkaliphilic and metal-reducing bacterium isolated from borax-contaminated leachate ponds.</title>
        <authorList>
            <person name="Hwang C."/>
            <person name="Copeland A."/>
            <person name="Lucas S."/>
            <person name="Lapidus A."/>
            <person name="Barry K."/>
            <person name="Detter J.C."/>
            <person name="Glavina Del Rio T."/>
            <person name="Hammon N."/>
            <person name="Israni S."/>
            <person name="Dalin E."/>
            <person name="Tice H."/>
            <person name="Pitluck S."/>
            <person name="Chertkov O."/>
            <person name="Brettin T."/>
            <person name="Bruce D."/>
            <person name="Han C."/>
            <person name="Schmutz J."/>
            <person name="Larimer F."/>
            <person name="Land M.L."/>
            <person name="Hauser L."/>
            <person name="Kyrpides N."/>
            <person name="Mikhailova N."/>
            <person name="Ye Q."/>
            <person name="Zhou J."/>
            <person name="Richardson P."/>
            <person name="Fields M.W."/>
        </authorList>
    </citation>
    <scope>NUCLEOTIDE SEQUENCE [LARGE SCALE GENOMIC DNA]</scope>
    <source>
        <strain evidence="3">QYMF</strain>
    </source>
</reference>
<sequence length="337" mass="38806">MTIKIGIPRGLWVYDYYPLWKTFYEALGAEVILSNPTNKSILDQGVKNTVDEACLPVKIFNGHVLDLKDKVDYIFVPKIMSVYRKEYICPKFCGLPEMVKHSIPDLPPMIDTEINFNRSRKHLMRTVYEFGSYVTTNKKQIKKAYEEALQEYEKFKKQLKQGALPLDGIVKPYVITDSQEQKEIKKSGNAKRIAIMGHSYNLYDTYGSMNLVKKLQDQNIEIITAEMIDYKVINQYAETLEKKMFWSFGRKLLGTAMYLAVEKNVDGIIYLSSFGCGIDSIIEDLFERKIRKEGGIPFLLITVDEHTGEAGVNTRLEAFMDMIDWRKRDEGNLSAHG</sequence>
<dbReference type="STRING" id="293826.Amet_1169"/>
<dbReference type="InterPro" id="IPR018709">
    <property type="entry name" value="CoA_activase_DUF2229"/>
</dbReference>
<accession>A6TMG0</accession>
<dbReference type="EMBL" id="CP000724">
    <property type="protein sequence ID" value="ABR47378.1"/>
    <property type="molecule type" value="Genomic_DNA"/>
</dbReference>
<name>A6TMG0_ALKMQ</name>
<dbReference type="PANTHER" id="PTHR32329:SF2">
    <property type="entry name" value="BIFUNCTIONAL PROTEIN [INCLUDES 2-HYDROXYACYL-COA DEHYDRATASE (N-TER) AND ITS ACTIVATOR DOMAIN (C_TERM)"/>
    <property type="match status" value="1"/>
</dbReference>
<dbReference type="InterPro" id="IPR051805">
    <property type="entry name" value="Dehydratase_Activator_Redct"/>
</dbReference>
<dbReference type="PANTHER" id="PTHR32329">
    <property type="entry name" value="BIFUNCTIONAL PROTEIN [INCLUDES 2-HYDROXYACYL-COA DEHYDRATASE (N-TER) AND ITS ACTIVATOR DOMAIN (C_TERM)-RELATED"/>
    <property type="match status" value="1"/>
</dbReference>
<proteinExistence type="predicted"/>
<organism evidence="2 3">
    <name type="scientific">Alkaliphilus metalliredigens (strain QYMF)</name>
    <dbReference type="NCBI Taxonomy" id="293826"/>
    <lineage>
        <taxon>Bacteria</taxon>
        <taxon>Bacillati</taxon>
        <taxon>Bacillota</taxon>
        <taxon>Clostridia</taxon>
        <taxon>Peptostreptococcales</taxon>
        <taxon>Natronincolaceae</taxon>
        <taxon>Alkaliphilus</taxon>
    </lineage>
</organism>
<evidence type="ECO:0000259" key="1">
    <source>
        <dbReference type="Pfam" id="PF09989"/>
    </source>
</evidence>
<dbReference type="Pfam" id="PF09989">
    <property type="entry name" value="DUF2229"/>
    <property type="match status" value="1"/>
</dbReference>